<keyword evidence="13" id="KW-0460">Magnesium</keyword>
<accession>A0A4R5A117</accession>
<evidence type="ECO:0000256" key="4">
    <source>
        <dbReference type="ARBA" id="ARBA00011233"/>
    </source>
</evidence>
<comment type="subunit">
    <text evidence="4">Homotrimer.</text>
</comment>
<dbReference type="GO" id="GO:0008948">
    <property type="term" value="F:oxaloacetate decarboxylase activity"/>
    <property type="evidence" value="ECO:0007669"/>
    <property type="project" value="UniProtKB-EC"/>
</dbReference>
<dbReference type="CDD" id="cd16841">
    <property type="entry name" value="RraA_family"/>
    <property type="match status" value="1"/>
</dbReference>
<name>A0A4R5A117_9ACTN</name>
<comment type="similarity">
    <text evidence="3">Belongs to the class II aldolase/RraA-like family.</text>
</comment>
<keyword evidence="15" id="KW-1185">Reference proteome</keyword>
<feature type="binding site" evidence="13">
    <location>
        <position position="115"/>
    </location>
    <ligand>
        <name>Mg(2+)</name>
        <dbReference type="ChEBI" id="CHEBI:18420"/>
    </ligand>
</feature>
<comment type="cofactor">
    <cofactor evidence="13">
        <name>Mg(2+)</name>
        <dbReference type="ChEBI" id="CHEBI:18420"/>
    </cofactor>
</comment>
<comment type="catalytic activity">
    <reaction evidence="1">
        <text>4-hydroxy-4-methyl-2-oxoglutarate = 2 pyruvate</text>
        <dbReference type="Rhea" id="RHEA:22748"/>
        <dbReference type="ChEBI" id="CHEBI:15361"/>
        <dbReference type="ChEBI" id="CHEBI:58276"/>
        <dbReference type="EC" id="4.1.3.17"/>
    </reaction>
</comment>
<evidence type="ECO:0000256" key="9">
    <source>
        <dbReference type="ARBA" id="ARBA00029596"/>
    </source>
</evidence>
<dbReference type="GO" id="GO:0046872">
    <property type="term" value="F:metal ion binding"/>
    <property type="evidence" value="ECO:0007669"/>
    <property type="project" value="UniProtKB-KW"/>
</dbReference>
<evidence type="ECO:0000256" key="13">
    <source>
        <dbReference type="PIRSR" id="PIRSR605493-1"/>
    </source>
</evidence>
<dbReference type="EC" id="4.1.3.17" evidence="5"/>
<dbReference type="InterPro" id="IPR005493">
    <property type="entry name" value="RraA/RraA-like"/>
</dbReference>
<dbReference type="EMBL" id="SMLB01000069">
    <property type="protein sequence ID" value="TDD64416.1"/>
    <property type="molecule type" value="Genomic_DNA"/>
</dbReference>
<dbReference type="RefSeq" id="WP_132107708.1">
    <property type="nucleotide sequence ID" value="NZ_SMLB01000069.1"/>
</dbReference>
<evidence type="ECO:0000256" key="10">
    <source>
        <dbReference type="ARBA" id="ARBA00030169"/>
    </source>
</evidence>
<reference evidence="14 15" key="1">
    <citation type="submission" date="2019-02" db="EMBL/GenBank/DDBJ databases">
        <title>Draft genome sequences of novel Actinobacteria.</title>
        <authorList>
            <person name="Sahin N."/>
            <person name="Ay H."/>
            <person name="Saygin H."/>
        </authorList>
    </citation>
    <scope>NUCLEOTIDE SEQUENCE [LARGE SCALE GENOMIC DNA]</scope>
    <source>
        <strain evidence="14 15">8K307</strain>
    </source>
</reference>
<evidence type="ECO:0000256" key="6">
    <source>
        <dbReference type="ARBA" id="ARBA00012947"/>
    </source>
</evidence>
<comment type="catalytic activity">
    <reaction evidence="12">
        <text>oxaloacetate + H(+) = pyruvate + CO2</text>
        <dbReference type="Rhea" id="RHEA:15641"/>
        <dbReference type="ChEBI" id="CHEBI:15361"/>
        <dbReference type="ChEBI" id="CHEBI:15378"/>
        <dbReference type="ChEBI" id="CHEBI:16452"/>
        <dbReference type="ChEBI" id="CHEBI:16526"/>
        <dbReference type="EC" id="4.1.1.112"/>
    </reaction>
</comment>
<comment type="function">
    <text evidence="8">Catalyzes the aldol cleavage of 4-hydroxy-4-methyl-2-oxoglutarate (HMG) into 2 molecules of pyruvate. Also contains a secondary oxaloacetate (OAA) decarboxylase activity due to the common pyruvate enolate transition state formed following C-C bond cleavage in the retro-aldol and decarboxylation reactions.</text>
</comment>
<keyword evidence="13" id="KW-0479">Metal-binding</keyword>
<evidence type="ECO:0000256" key="7">
    <source>
        <dbReference type="ARBA" id="ARBA00016549"/>
    </source>
</evidence>
<dbReference type="Gene3D" id="3.50.30.40">
    <property type="entry name" value="Ribonuclease E inhibitor RraA/RraA-like"/>
    <property type="match status" value="1"/>
</dbReference>
<dbReference type="InterPro" id="IPR036704">
    <property type="entry name" value="RraA/RraA-like_sf"/>
</dbReference>
<comment type="cofactor">
    <cofactor evidence="2">
        <name>a divalent metal cation</name>
        <dbReference type="ChEBI" id="CHEBI:60240"/>
    </cofactor>
</comment>
<evidence type="ECO:0000256" key="11">
    <source>
        <dbReference type="ARBA" id="ARBA00032305"/>
    </source>
</evidence>
<proteinExistence type="inferred from homology"/>
<dbReference type="EC" id="4.1.1.112" evidence="6"/>
<dbReference type="AlphaFoldDB" id="A0A4R5A117"/>
<evidence type="ECO:0000256" key="3">
    <source>
        <dbReference type="ARBA" id="ARBA00008621"/>
    </source>
</evidence>
<comment type="caution">
    <text evidence="14">The sequence shown here is derived from an EMBL/GenBank/DDBJ whole genome shotgun (WGS) entry which is preliminary data.</text>
</comment>
<dbReference type="GO" id="GO:0047443">
    <property type="term" value="F:4-hydroxy-4-methyl-2-oxoglutarate aldolase activity"/>
    <property type="evidence" value="ECO:0007669"/>
    <property type="project" value="UniProtKB-EC"/>
</dbReference>
<evidence type="ECO:0000313" key="14">
    <source>
        <dbReference type="EMBL" id="TDD64416.1"/>
    </source>
</evidence>
<dbReference type="PANTHER" id="PTHR33254:SF4">
    <property type="entry name" value="4-HYDROXY-4-METHYL-2-OXOGLUTARATE ALDOLASE 3-RELATED"/>
    <property type="match status" value="1"/>
</dbReference>
<sequence>MDDLTARLGALYSAVVSDVLDDVGFRHATMAPALHGLGAPARMAGRAATLDVIAVDVVPDERYTVQFQAVDRLRAGEIMVVSAPDVPSAFWGELITTRAMVEGCVGAVVDGYTRDLRRIRDHDFGLWARGTHPADSAGRLEAVRGGVPVTCGGVRVEPGDYVLADGDGVVVVPAAMAADVVAAAEEKARTEDTVRETLRAGAGIVETYDRYGVM</sequence>
<gene>
    <name evidence="14" type="ORF">E1262_28395</name>
</gene>
<evidence type="ECO:0000256" key="8">
    <source>
        <dbReference type="ARBA" id="ARBA00025046"/>
    </source>
</evidence>
<evidence type="ECO:0000256" key="1">
    <source>
        <dbReference type="ARBA" id="ARBA00001342"/>
    </source>
</evidence>
<dbReference type="SUPFAM" id="SSF89562">
    <property type="entry name" value="RraA-like"/>
    <property type="match status" value="1"/>
</dbReference>
<evidence type="ECO:0000313" key="15">
    <source>
        <dbReference type="Proteomes" id="UP000295217"/>
    </source>
</evidence>
<dbReference type="OrthoDB" id="9805307at2"/>
<dbReference type="Proteomes" id="UP000295217">
    <property type="component" value="Unassembled WGS sequence"/>
</dbReference>
<evidence type="ECO:0000256" key="12">
    <source>
        <dbReference type="ARBA" id="ARBA00047973"/>
    </source>
</evidence>
<organism evidence="14 15">
    <name type="scientific">Jiangella aurantiaca</name>
    <dbReference type="NCBI Taxonomy" id="2530373"/>
    <lineage>
        <taxon>Bacteria</taxon>
        <taxon>Bacillati</taxon>
        <taxon>Actinomycetota</taxon>
        <taxon>Actinomycetes</taxon>
        <taxon>Jiangellales</taxon>
        <taxon>Jiangellaceae</taxon>
        <taxon>Jiangella</taxon>
    </lineage>
</organism>
<protein>
    <recommendedName>
        <fullName evidence="7">Putative 4-hydroxy-4-methyl-2-oxoglutarate aldolase</fullName>
        <ecNumber evidence="6">4.1.1.112</ecNumber>
        <ecNumber evidence="5">4.1.3.17</ecNumber>
    </recommendedName>
    <alternativeName>
        <fullName evidence="11">Oxaloacetate decarboxylase</fullName>
    </alternativeName>
    <alternativeName>
        <fullName evidence="9">Regulator of ribonuclease activity homolog</fullName>
    </alternativeName>
    <alternativeName>
        <fullName evidence="10">RraA-like protein</fullName>
    </alternativeName>
</protein>
<feature type="binding site" evidence="13">
    <location>
        <position position="114"/>
    </location>
    <ligand>
        <name>substrate</name>
    </ligand>
</feature>
<evidence type="ECO:0000256" key="5">
    <source>
        <dbReference type="ARBA" id="ARBA00012213"/>
    </source>
</evidence>
<feature type="binding site" evidence="13">
    <location>
        <begin position="92"/>
        <end position="95"/>
    </location>
    <ligand>
        <name>substrate</name>
    </ligand>
</feature>
<dbReference type="Pfam" id="PF03737">
    <property type="entry name" value="RraA-like"/>
    <property type="match status" value="1"/>
</dbReference>
<dbReference type="PANTHER" id="PTHR33254">
    <property type="entry name" value="4-HYDROXY-4-METHYL-2-OXOGLUTARATE ALDOLASE 3-RELATED"/>
    <property type="match status" value="1"/>
</dbReference>
<evidence type="ECO:0000256" key="2">
    <source>
        <dbReference type="ARBA" id="ARBA00001968"/>
    </source>
</evidence>